<feature type="signal peptide" evidence="1">
    <location>
        <begin position="1"/>
        <end position="20"/>
    </location>
</feature>
<evidence type="ECO:0000313" key="3">
    <source>
        <dbReference type="Proteomes" id="UP000242188"/>
    </source>
</evidence>
<keyword evidence="1" id="KW-0732">Signal</keyword>
<comment type="caution">
    <text evidence="2">The sequence shown here is derived from an EMBL/GenBank/DDBJ whole genome shotgun (WGS) entry which is preliminary data.</text>
</comment>
<evidence type="ECO:0000313" key="2">
    <source>
        <dbReference type="EMBL" id="OWF35784.1"/>
    </source>
</evidence>
<gene>
    <name evidence="2" type="ORF">KP79_PYT05177</name>
</gene>
<organism evidence="2 3">
    <name type="scientific">Mizuhopecten yessoensis</name>
    <name type="common">Japanese scallop</name>
    <name type="synonym">Patinopecten yessoensis</name>
    <dbReference type="NCBI Taxonomy" id="6573"/>
    <lineage>
        <taxon>Eukaryota</taxon>
        <taxon>Metazoa</taxon>
        <taxon>Spiralia</taxon>
        <taxon>Lophotrochozoa</taxon>
        <taxon>Mollusca</taxon>
        <taxon>Bivalvia</taxon>
        <taxon>Autobranchia</taxon>
        <taxon>Pteriomorphia</taxon>
        <taxon>Pectinida</taxon>
        <taxon>Pectinoidea</taxon>
        <taxon>Pectinidae</taxon>
        <taxon>Mizuhopecten</taxon>
    </lineage>
</organism>
<protein>
    <submittedName>
        <fullName evidence="2">Uncharacterized protein</fullName>
    </submittedName>
</protein>
<dbReference type="Proteomes" id="UP000242188">
    <property type="component" value="Unassembled WGS sequence"/>
</dbReference>
<sequence>MCFLQVVLVLAVSTFSKLQAQSLCQGVDLKNAIIEQKVMENIRPFIVELMQTQHQHTMEECVRVCDRKVKQTHNATKHQQEFTLKYENISKRVDENAAIVREMKQTNPDNILLEDFPMHMSESSLNPRTFLSLDRKSLFNSRNPWANLTDGVPVDWPSGGNNTLENYYGVRGSLPLKHPDTVCFEVDAYYSIYFNLTGRNLLFEIGIGRDSAIDNSHYIGWEPDFTWSFVVSRDDVTGRVKSACQSQQKSNDETDVGNSTAGTQHHMELGIRVNMADGTMMVIDRSSLAIICNFTNIDVTKNLWPMFGVYAKSSTDVVVTLRHSFLLSSRTWINL</sequence>
<keyword evidence="3" id="KW-1185">Reference proteome</keyword>
<evidence type="ECO:0000256" key="1">
    <source>
        <dbReference type="SAM" id="SignalP"/>
    </source>
</evidence>
<reference evidence="2 3" key="1">
    <citation type="journal article" date="2017" name="Nat. Ecol. Evol.">
        <title>Scallop genome provides insights into evolution of bilaterian karyotype and development.</title>
        <authorList>
            <person name="Wang S."/>
            <person name="Zhang J."/>
            <person name="Jiao W."/>
            <person name="Li J."/>
            <person name="Xun X."/>
            <person name="Sun Y."/>
            <person name="Guo X."/>
            <person name="Huan P."/>
            <person name="Dong B."/>
            <person name="Zhang L."/>
            <person name="Hu X."/>
            <person name="Sun X."/>
            <person name="Wang J."/>
            <person name="Zhao C."/>
            <person name="Wang Y."/>
            <person name="Wang D."/>
            <person name="Huang X."/>
            <person name="Wang R."/>
            <person name="Lv J."/>
            <person name="Li Y."/>
            <person name="Zhang Z."/>
            <person name="Liu B."/>
            <person name="Lu W."/>
            <person name="Hui Y."/>
            <person name="Liang J."/>
            <person name="Zhou Z."/>
            <person name="Hou R."/>
            <person name="Li X."/>
            <person name="Liu Y."/>
            <person name="Li H."/>
            <person name="Ning X."/>
            <person name="Lin Y."/>
            <person name="Zhao L."/>
            <person name="Xing Q."/>
            <person name="Dou J."/>
            <person name="Li Y."/>
            <person name="Mao J."/>
            <person name="Guo H."/>
            <person name="Dou H."/>
            <person name="Li T."/>
            <person name="Mu C."/>
            <person name="Jiang W."/>
            <person name="Fu Q."/>
            <person name="Fu X."/>
            <person name="Miao Y."/>
            <person name="Liu J."/>
            <person name="Yu Q."/>
            <person name="Li R."/>
            <person name="Liao H."/>
            <person name="Li X."/>
            <person name="Kong Y."/>
            <person name="Jiang Z."/>
            <person name="Chourrout D."/>
            <person name="Li R."/>
            <person name="Bao Z."/>
        </authorList>
    </citation>
    <scope>NUCLEOTIDE SEQUENCE [LARGE SCALE GENOMIC DNA]</scope>
    <source>
        <strain evidence="2 3">PY_sf001</strain>
    </source>
</reference>
<accession>A0A210PH14</accession>
<proteinExistence type="predicted"/>
<dbReference type="EMBL" id="NEDP02076708">
    <property type="protein sequence ID" value="OWF35784.1"/>
    <property type="molecule type" value="Genomic_DNA"/>
</dbReference>
<dbReference type="OrthoDB" id="6105650at2759"/>
<dbReference type="AlphaFoldDB" id="A0A210PH14"/>
<name>A0A210PH14_MIZYE</name>
<feature type="chain" id="PRO_5012148680" evidence="1">
    <location>
        <begin position="21"/>
        <end position="335"/>
    </location>
</feature>